<dbReference type="PANTHER" id="PTHR10622:SF10">
    <property type="entry name" value="HET DOMAIN-CONTAINING PROTEIN"/>
    <property type="match status" value="1"/>
</dbReference>
<dbReference type="PANTHER" id="PTHR10622">
    <property type="entry name" value="HET DOMAIN-CONTAINING PROTEIN"/>
    <property type="match status" value="1"/>
</dbReference>
<accession>A0A2V1D0Q3</accession>
<name>A0A2V1D0Q3_9PLEO</name>
<evidence type="ECO:0000313" key="1">
    <source>
        <dbReference type="EMBL" id="PVH91620.1"/>
    </source>
</evidence>
<organism evidence="1 2">
    <name type="scientific">Periconia macrospinosa</name>
    <dbReference type="NCBI Taxonomy" id="97972"/>
    <lineage>
        <taxon>Eukaryota</taxon>
        <taxon>Fungi</taxon>
        <taxon>Dikarya</taxon>
        <taxon>Ascomycota</taxon>
        <taxon>Pezizomycotina</taxon>
        <taxon>Dothideomycetes</taxon>
        <taxon>Pleosporomycetidae</taxon>
        <taxon>Pleosporales</taxon>
        <taxon>Massarineae</taxon>
        <taxon>Periconiaceae</taxon>
        <taxon>Periconia</taxon>
    </lineage>
</organism>
<dbReference type="OrthoDB" id="674604at2759"/>
<protein>
    <recommendedName>
        <fullName evidence="3">Heterokaryon incompatibility domain-containing protein</fullName>
    </recommendedName>
</protein>
<dbReference type="EMBL" id="KZ805817">
    <property type="protein sequence ID" value="PVH91620.1"/>
    <property type="molecule type" value="Genomic_DNA"/>
</dbReference>
<dbReference type="Proteomes" id="UP000244855">
    <property type="component" value="Unassembled WGS sequence"/>
</dbReference>
<sequence>MSLTEHACTATCGSILPAEPCRRCLPRHSLPTLSVLRVSFLNCLLARHNCSPLAARLVYGFPTSPKDLLGESSRTALMRLLQLQDDGEFSLVEHIGSNIPPYAILSHTWGADREEVTFKDLIEGTGKNKAGYRKLTFCGEQAAKDNLQWFWVDTCCTIQTHHRRQYPTKRVAYAAENGGRMYTAFQYKRINISILVQPESGPPLCSG</sequence>
<proteinExistence type="predicted"/>
<dbReference type="STRING" id="97972.A0A2V1D0Q3"/>
<evidence type="ECO:0008006" key="3">
    <source>
        <dbReference type="Google" id="ProtNLM"/>
    </source>
</evidence>
<reference evidence="1 2" key="1">
    <citation type="journal article" date="2018" name="Sci. Rep.">
        <title>Comparative genomics provides insights into the lifestyle and reveals functional heterogeneity of dark septate endophytic fungi.</title>
        <authorList>
            <person name="Knapp D.G."/>
            <person name="Nemeth J.B."/>
            <person name="Barry K."/>
            <person name="Hainaut M."/>
            <person name="Henrissat B."/>
            <person name="Johnson J."/>
            <person name="Kuo A."/>
            <person name="Lim J.H.P."/>
            <person name="Lipzen A."/>
            <person name="Nolan M."/>
            <person name="Ohm R.A."/>
            <person name="Tamas L."/>
            <person name="Grigoriev I.V."/>
            <person name="Spatafora J.W."/>
            <person name="Nagy L.G."/>
            <person name="Kovacs G.M."/>
        </authorList>
    </citation>
    <scope>NUCLEOTIDE SEQUENCE [LARGE SCALE GENOMIC DNA]</scope>
    <source>
        <strain evidence="1 2">DSE2036</strain>
    </source>
</reference>
<evidence type="ECO:0000313" key="2">
    <source>
        <dbReference type="Proteomes" id="UP000244855"/>
    </source>
</evidence>
<gene>
    <name evidence="1" type="ORF">DM02DRAFT_333473</name>
</gene>
<dbReference type="AlphaFoldDB" id="A0A2V1D0Q3"/>
<keyword evidence="2" id="KW-1185">Reference proteome</keyword>